<sequence length="207" mass="23055">MEKGHHQHSSQMDASEEPFVIHTPLINKQKHLFHYHDAMHNRVKKILKERQKEAEDSLVAHLQVCLPSAVQHIHGLCDFGNLPCRPGGSRYGKHHPFTPDTLPTPQAPHTPGERQEHTPNSCHVSKSNQREFLKTWGSDSGTPASPPTPHPWTPLHATPVDTLGEAAAPHAPHTPHECRQWVPRVASQNASLDPVDFTQSSQPSHSL</sequence>
<accession>A0AAW0SE44</accession>
<reference evidence="2 3" key="1">
    <citation type="submission" date="2023-03" db="EMBL/GenBank/DDBJ databases">
        <title>High-quality genome of Scylla paramamosain provides insights in environmental adaptation.</title>
        <authorList>
            <person name="Zhang L."/>
        </authorList>
    </citation>
    <scope>NUCLEOTIDE SEQUENCE [LARGE SCALE GENOMIC DNA]</scope>
    <source>
        <strain evidence="2">LZ_2023a</strain>
        <tissue evidence="2">Muscle</tissue>
    </source>
</reference>
<dbReference type="Proteomes" id="UP001487740">
    <property type="component" value="Unassembled WGS sequence"/>
</dbReference>
<evidence type="ECO:0000313" key="2">
    <source>
        <dbReference type="EMBL" id="KAK8373625.1"/>
    </source>
</evidence>
<gene>
    <name evidence="2" type="ORF">O3P69_014551</name>
</gene>
<protein>
    <submittedName>
        <fullName evidence="2">Uncharacterized protein</fullName>
    </submittedName>
</protein>
<dbReference type="AlphaFoldDB" id="A0AAW0SE44"/>
<keyword evidence="3" id="KW-1185">Reference proteome</keyword>
<evidence type="ECO:0000313" key="3">
    <source>
        <dbReference type="Proteomes" id="UP001487740"/>
    </source>
</evidence>
<organism evidence="2 3">
    <name type="scientific">Scylla paramamosain</name>
    <name type="common">Mud crab</name>
    <dbReference type="NCBI Taxonomy" id="85552"/>
    <lineage>
        <taxon>Eukaryota</taxon>
        <taxon>Metazoa</taxon>
        <taxon>Ecdysozoa</taxon>
        <taxon>Arthropoda</taxon>
        <taxon>Crustacea</taxon>
        <taxon>Multicrustacea</taxon>
        <taxon>Malacostraca</taxon>
        <taxon>Eumalacostraca</taxon>
        <taxon>Eucarida</taxon>
        <taxon>Decapoda</taxon>
        <taxon>Pleocyemata</taxon>
        <taxon>Brachyura</taxon>
        <taxon>Eubrachyura</taxon>
        <taxon>Portunoidea</taxon>
        <taxon>Portunidae</taxon>
        <taxon>Portuninae</taxon>
        <taxon>Scylla</taxon>
    </lineage>
</organism>
<comment type="caution">
    <text evidence="2">The sequence shown here is derived from an EMBL/GenBank/DDBJ whole genome shotgun (WGS) entry which is preliminary data.</text>
</comment>
<evidence type="ECO:0000256" key="1">
    <source>
        <dbReference type="SAM" id="MobiDB-lite"/>
    </source>
</evidence>
<name>A0AAW0SE44_SCYPA</name>
<feature type="region of interest" description="Disordered" evidence="1">
    <location>
        <begin position="90"/>
        <end position="158"/>
    </location>
</feature>
<dbReference type="EMBL" id="JARAKH010001061">
    <property type="protein sequence ID" value="KAK8373625.1"/>
    <property type="molecule type" value="Genomic_DNA"/>
</dbReference>
<proteinExistence type="predicted"/>
<feature type="compositionally biased region" description="Polar residues" evidence="1">
    <location>
        <begin position="118"/>
        <end position="127"/>
    </location>
</feature>